<organism evidence="2 3">
    <name type="scientific">Massilimicrobiota timonensis</name>
    <dbReference type="NCBI Taxonomy" id="1776392"/>
    <lineage>
        <taxon>Bacteria</taxon>
        <taxon>Bacillati</taxon>
        <taxon>Bacillota</taxon>
        <taxon>Erysipelotrichia</taxon>
        <taxon>Erysipelotrichales</taxon>
        <taxon>Erysipelotrichaceae</taxon>
        <taxon>Massilimicrobiota</taxon>
    </lineage>
</organism>
<accession>A0ABT7UG51</accession>
<dbReference type="PROSITE" id="PS51071">
    <property type="entry name" value="HTH_RPIR"/>
    <property type="match status" value="1"/>
</dbReference>
<dbReference type="PANTHER" id="PTHR30514">
    <property type="entry name" value="GLUCOKINASE"/>
    <property type="match status" value="1"/>
</dbReference>
<proteinExistence type="predicted"/>
<dbReference type="RefSeq" id="WP_289527214.1">
    <property type="nucleotide sequence ID" value="NZ_JAUDCK010000004.1"/>
</dbReference>
<evidence type="ECO:0000259" key="1">
    <source>
        <dbReference type="PROSITE" id="PS51071"/>
    </source>
</evidence>
<keyword evidence="3" id="KW-1185">Reference proteome</keyword>
<gene>
    <name evidence="2" type="ORF">QUV98_02160</name>
</gene>
<dbReference type="Gene3D" id="1.10.10.10">
    <property type="entry name" value="Winged helix-like DNA-binding domain superfamily/Winged helix DNA-binding domain"/>
    <property type="match status" value="1"/>
</dbReference>
<dbReference type="SUPFAM" id="SSF46689">
    <property type="entry name" value="Homeodomain-like"/>
    <property type="match status" value="1"/>
</dbReference>
<reference evidence="3" key="1">
    <citation type="submission" date="2023-06" db="EMBL/GenBank/DDBJ databases">
        <title>Identification and characterization of horizontal gene transfer across gut microbiota members of farm animals based on homology search.</title>
        <authorList>
            <person name="Zeman M."/>
            <person name="Kubasova T."/>
            <person name="Jahodarova E."/>
            <person name="Nykrynova M."/>
            <person name="Rychlik I."/>
        </authorList>
    </citation>
    <scope>NUCLEOTIDE SEQUENCE [LARGE SCALE GENOMIC DNA]</scope>
    <source>
        <strain evidence="3">ET341</strain>
    </source>
</reference>
<protein>
    <submittedName>
        <fullName evidence="2">MurR/RpiR family transcriptional regulator</fullName>
    </submittedName>
</protein>
<dbReference type="PANTHER" id="PTHR30514:SF10">
    <property type="entry name" value="MURR_RPIR FAMILY TRANSCRIPTIONAL REGULATOR"/>
    <property type="match status" value="1"/>
</dbReference>
<evidence type="ECO:0000313" key="2">
    <source>
        <dbReference type="EMBL" id="MDM8195116.1"/>
    </source>
</evidence>
<dbReference type="Pfam" id="PF01418">
    <property type="entry name" value="HTH_6"/>
    <property type="match status" value="1"/>
</dbReference>
<comment type="caution">
    <text evidence="2">The sequence shown here is derived from an EMBL/GenBank/DDBJ whole genome shotgun (WGS) entry which is preliminary data.</text>
</comment>
<reference evidence="2 3" key="2">
    <citation type="submission" date="2023-06" db="EMBL/GenBank/DDBJ databases">
        <authorList>
            <person name="Zeman M."/>
            <person name="Kubasova T."/>
            <person name="Jahodarova E."/>
            <person name="Nykrynova M."/>
            <person name="Rychlik I."/>
        </authorList>
    </citation>
    <scope>NUCLEOTIDE SEQUENCE [LARGE SCALE GENOMIC DNA]</scope>
    <source>
        <strain evidence="2 3">ET341</strain>
    </source>
</reference>
<evidence type="ECO:0000313" key="3">
    <source>
        <dbReference type="Proteomes" id="UP001529275"/>
    </source>
</evidence>
<dbReference type="Pfam" id="PF01380">
    <property type="entry name" value="SIS"/>
    <property type="match status" value="1"/>
</dbReference>
<dbReference type="InterPro" id="IPR001347">
    <property type="entry name" value="SIS_dom"/>
</dbReference>
<dbReference type="InterPro" id="IPR046348">
    <property type="entry name" value="SIS_dom_sf"/>
</dbReference>
<sequence length="265" mass="30574">MAKGISVVSQLLSYVNYGEAQGVDREIASGILENYNLIPKLTIYELADLCFVSASSITRFIRSLGYDSYKGFKIEVETTLKIDVDYSKKVNLATSEDLQPIFQRYTENVLENIRFTFNNLDYEQLHRICEMIYQANQIGFFGLEYANQIGFHFQNKMASLNKIIKLGVTDEKQWELAQELQEGALVFIVSLEGSYFYRHTEIFDMLARKNCHIIAISMVTTGKFVNYCDEVILCNKTNSNTEGRVTLMYMIELILMAYYINFSHE</sequence>
<feature type="domain" description="HTH rpiR-type" evidence="1">
    <location>
        <begin position="7"/>
        <end position="83"/>
    </location>
</feature>
<dbReference type="SUPFAM" id="SSF53697">
    <property type="entry name" value="SIS domain"/>
    <property type="match status" value="1"/>
</dbReference>
<dbReference type="InterPro" id="IPR000281">
    <property type="entry name" value="HTH_RpiR"/>
</dbReference>
<dbReference type="InterPro" id="IPR047640">
    <property type="entry name" value="RpiR-like"/>
</dbReference>
<dbReference type="Proteomes" id="UP001529275">
    <property type="component" value="Unassembled WGS sequence"/>
</dbReference>
<dbReference type="EMBL" id="JAUDCK010000004">
    <property type="protein sequence ID" value="MDM8195116.1"/>
    <property type="molecule type" value="Genomic_DNA"/>
</dbReference>
<dbReference type="InterPro" id="IPR009057">
    <property type="entry name" value="Homeodomain-like_sf"/>
</dbReference>
<dbReference type="Gene3D" id="3.40.50.10490">
    <property type="entry name" value="Glucose-6-phosphate isomerase like protein, domain 1"/>
    <property type="match status" value="1"/>
</dbReference>
<dbReference type="InterPro" id="IPR036388">
    <property type="entry name" value="WH-like_DNA-bd_sf"/>
</dbReference>
<name>A0ABT7UG51_9FIRM</name>